<accession>A0A1F6CY66</accession>
<evidence type="ECO:0000259" key="1">
    <source>
        <dbReference type="SMART" id="SM00089"/>
    </source>
</evidence>
<dbReference type="Proteomes" id="UP000178606">
    <property type="component" value="Unassembled WGS sequence"/>
</dbReference>
<dbReference type="InterPro" id="IPR035986">
    <property type="entry name" value="PKD_dom_sf"/>
</dbReference>
<dbReference type="Pfam" id="PF22352">
    <property type="entry name" value="K319L-like_PKD"/>
    <property type="match status" value="1"/>
</dbReference>
<dbReference type="InterPro" id="IPR013783">
    <property type="entry name" value="Ig-like_fold"/>
</dbReference>
<reference evidence="2 3" key="1">
    <citation type="journal article" date="2016" name="Nat. Commun.">
        <title>Thousands of microbial genomes shed light on interconnected biogeochemical processes in an aquifer system.</title>
        <authorList>
            <person name="Anantharaman K."/>
            <person name="Brown C.T."/>
            <person name="Hug L.A."/>
            <person name="Sharon I."/>
            <person name="Castelle C.J."/>
            <person name="Probst A.J."/>
            <person name="Thomas B.C."/>
            <person name="Singh A."/>
            <person name="Wilkins M.J."/>
            <person name="Karaoz U."/>
            <person name="Brodie E.L."/>
            <person name="Williams K.H."/>
            <person name="Hubbard S.S."/>
            <person name="Banfield J.F."/>
        </authorList>
    </citation>
    <scope>NUCLEOTIDE SEQUENCE [LARGE SCALE GENOMIC DNA]</scope>
    <source>
        <strain evidence="3">RIFCSPLOWO2_12_FULL_64_10</strain>
    </source>
</reference>
<dbReference type="PROSITE" id="PS51257">
    <property type="entry name" value="PROKAR_LIPOPROTEIN"/>
    <property type="match status" value="1"/>
</dbReference>
<dbReference type="InterPro" id="IPR022409">
    <property type="entry name" value="PKD/Chitinase_dom"/>
</dbReference>
<dbReference type="Gene3D" id="2.60.40.10">
    <property type="entry name" value="Immunoglobulins"/>
    <property type="match status" value="1"/>
</dbReference>
<proteinExistence type="predicted"/>
<evidence type="ECO:0000313" key="2">
    <source>
        <dbReference type="EMBL" id="OGG54123.1"/>
    </source>
</evidence>
<dbReference type="SUPFAM" id="SSF49299">
    <property type="entry name" value="PKD domain"/>
    <property type="match status" value="1"/>
</dbReference>
<sequence>MRKPLFLLVALLTAGCSLLDRQRPPLVNEVVTNYGPDPAVGRGKEVVLTIVVNDPDNDELDFTWTALPLSGAAGGGGKFRNPRTSGIPPQDTLIGVFQDSISIIYQAPILPDTYLLRLRVTDGRNIRTDSLLVRVTQRPPTASAGRDQLTPYVDAGTVTLDGTGSVDPDKDDLTYIWTQISGPGVALTSEKTPRPVFRPPAAGDYRFRLQVFDGADSSNVAVVVIRVNDRGG</sequence>
<feature type="domain" description="PKD/Chitinase" evidence="1">
    <location>
        <begin position="31"/>
        <end position="138"/>
    </location>
</feature>
<feature type="domain" description="PKD/Chitinase" evidence="1">
    <location>
        <begin position="145"/>
        <end position="230"/>
    </location>
</feature>
<evidence type="ECO:0000313" key="3">
    <source>
        <dbReference type="Proteomes" id="UP000178606"/>
    </source>
</evidence>
<name>A0A1F6CY66_HANXR</name>
<dbReference type="AlphaFoldDB" id="A0A1F6CY66"/>
<protein>
    <recommendedName>
        <fullName evidence="1">PKD/Chitinase domain-containing protein</fullName>
    </recommendedName>
</protein>
<gene>
    <name evidence="2" type="ORF">A3F84_10000</name>
</gene>
<dbReference type="EMBL" id="MFKF01000112">
    <property type="protein sequence ID" value="OGG54123.1"/>
    <property type="molecule type" value="Genomic_DNA"/>
</dbReference>
<organism evidence="2 3">
    <name type="scientific">Handelsmanbacteria sp. (strain RIFCSPLOWO2_12_FULL_64_10)</name>
    <dbReference type="NCBI Taxonomy" id="1817868"/>
    <lineage>
        <taxon>Bacteria</taxon>
        <taxon>Candidatus Handelsmaniibacteriota</taxon>
    </lineage>
</organism>
<dbReference type="CDD" id="cd00146">
    <property type="entry name" value="PKD"/>
    <property type="match status" value="1"/>
</dbReference>
<dbReference type="SMART" id="SM00089">
    <property type="entry name" value="PKD"/>
    <property type="match status" value="2"/>
</dbReference>
<comment type="caution">
    <text evidence="2">The sequence shown here is derived from an EMBL/GenBank/DDBJ whole genome shotgun (WGS) entry which is preliminary data.</text>
</comment>